<dbReference type="SMART" id="SM00248">
    <property type="entry name" value="ANK"/>
    <property type="match status" value="9"/>
</dbReference>
<keyword evidence="1" id="KW-0677">Repeat</keyword>
<protein>
    <recommendedName>
        <fullName evidence="4">Clr5 domain-containing protein</fullName>
    </recommendedName>
</protein>
<evidence type="ECO:0000313" key="6">
    <source>
        <dbReference type="Proteomes" id="UP000030651"/>
    </source>
</evidence>
<dbReference type="GeneID" id="19266989"/>
<dbReference type="PROSITE" id="PS50088">
    <property type="entry name" value="ANK_REPEAT"/>
    <property type="match status" value="3"/>
</dbReference>
<dbReference type="RefSeq" id="XP_007828748.1">
    <property type="nucleotide sequence ID" value="XM_007830557.1"/>
</dbReference>
<accession>W3XQ19</accession>
<evidence type="ECO:0000313" key="5">
    <source>
        <dbReference type="EMBL" id="ETS88148.1"/>
    </source>
</evidence>
<evidence type="ECO:0000256" key="2">
    <source>
        <dbReference type="ARBA" id="ARBA00023043"/>
    </source>
</evidence>
<dbReference type="Pfam" id="PF00023">
    <property type="entry name" value="Ank"/>
    <property type="match status" value="1"/>
</dbReference>
<dbReference type="PANTHER" id="PTHR24189:SF50">
    <property type="entry name" value="ANKYRIN REPEAT AND SOCS BOX PROTEIN 2"/>
    <property type="match status" value="1"/>
</dbReference>
<dbReference type="HOGENOM" id="CLU_289512_0_0_1"/>
<sequence length="1210" mass="135919">MAPEDARKQSTGVWGTNMPKDKAAWDQSREEIYRLYILDDLSLKGVKHALETKHGFPEFRLRDYEIVLRDYFKFRKNLRSQDWQAVAIHREQRLQRGEQSDVYLYGCLLEKARVDRAVRRSRHKWKLPYRVRSDPVPPLPDGVTIQTPSPVVPRESVPPRTIAASDAQFPHGHYNSQLMLTESSHLNTAPAMITTRWQIPVKLSVQEMRLHIPFTQFIETTAMAIYKLAMPTPSAQSSTASVQSPVIPNLPHFINILGHSPHMQFSEQTSTLTGPLRETIERHLHSRAALRSMKSLSGRFPFERIMYLFSMMSNKKSIHKDDVLDLFEWIESAEVDVLKSLFALPLPTMTAAWEFLIEQSTLPAHPIAFQKLVEVSLLIRNGQWLKARAGDILGLAIWLGLNGLTRRLLHLGLSPNAEFTVTDYSMPLRGHSSELFLHGTPLEAAISCANPAAVGLLIEYCAELHHGVLYHIFGPYTHPDPEFLAGMFHCLRLLLEAGAPADTWRFGGPMEGSLLSKLGWADGRAYQFLDMLWQKSYSHSIWKQTFNLALQYSERMKTSLTVAGLCNAASLGHKELLQHMADRTDLSSREQLLICEIALSEAAHEGDWNACQSFLQIGVDPNVENYGTEFSKSADVGGLHFHRLDLLIKPRAWSFEKRTPVYGALKRGNMPLLDLFLEAGADINRYNILDALFNGDAYSKFWTKSPSVTCPEGEMAADCIPAAQCLASSKLEQTFDFLIGAGLDFQAHGKEAMARAMLTYVDSEVLFLQWNWLHSKGVNWDFELEGLNLIHFALRFWYHSAVLDVVEFLVSRGVSIHSNPCRMGHTMLHDAVSNAFCELDVIDFLLANGVDVHRCTQQGETVLDVIFACRRCYSNKGAICRRLLQLGAPLIPPQQALGEVVQLPILSLLLAVPEIEDSLILPFIGAARCATLCHDAEFATEIEHGFHEIHDWSRERSPLQAAITARRFILAKELLRRGAGERYFISPLVTALQSTIVVCARTPDDPSSIEFLRLLIDSKAEINAHAGDGLCALHHAAVTGSLNILGTLLENGADPNVLVKIVHFKLCRRLKTDKGPSYEDDDYNFFYRHPSQAHLEVDEIYEYDDLGRPLFMHPSIRCIDKLAPLWVPRALDLAAMEGRLDVIQMLLNAGGISGHSLIGPYDGAIECANEHRHHAIACLLQEANLQALNGGASFQDGFPRPERFSLPLRY</sequence>
<keyword evidence="2 3" id="KW-0040">ANK repeat</keyword>
<feature type="domain" description="Clr5" evidence="4">
    <location>
        <begin position="23"/>
        <end position="56"/>
    </location>
</feature>
<dbReference type="InterPro" id="IPR025676">
    <property type="entry name" value="Clr5_dom"/>
</dbReference>
<dbReference type="InterPro" id="IPR036770">
    <property type="entry name" value="Ankyrin_rpt-contain_sf"/>
</dbReference>
<dbReference type="InterPro" id="IPR002110">
    <property type="entry name" value="Ankyrin_rpt"/>
</dbReference>
<feature type="repeat" description="ANK" evidence="3">
    <location>
        <begin position="1028"/>
        <end position="1060"/>
    </location>
</feature>
<organism evidence="5 6">
    <name type="scientific">Pestalotiopsis fici (strain W106-1 / CGMCC3.15140)</name>
    <dbReference type="NCBI Taxonomy" id="1229662"/>
    <lineage>
        <taxon>Eukaryota</taxon>
        <taxon>Fungi</taxon>
        <taxon>Dikarya</taxon>
        <taxon>Ascomycota</taxon>
        <taxon>Pezizomycotina</taxon>
        <taxon>Sordariomycetes</taxon>
        <taxon>Xylariomycetidae</taxon>
        <taxon>Amphisphaeriales</taxon>
        <taxon>Sporocadaceae</taxon>
        <taxon>Pestalotiopsis</taxon>
    </lineage>
</organism>
<dbReference type="KEGG" id="pfy:PFICI_01976"/>
<dbReference type="Proteomes" id="UP000030651">
    <property type="component" value="Unassembled WGS sequence"/>
</dbReference>
<dbReference type="InterPro" id="IPR050745">
    <property type="entry name" value="Multifunctional_regulatory"/>
</dbReference>
<evidence type="ECO:0000256" key="1">
    <source>
        <dbReference type="ARBA" id="ARBA00022737"/>
    </source>
</evidence>
<dbReference type="OrthoDB" id="539213at2759"/>
<dbReference type="PANTHER" id="PTHR24189">
    <property type="entry name" value="MYOTROPHIN"/>
    <property type="match status" value="1"/>
</dbReference>
<proteinExistence type="predicted"/>
<dbReference type="InParanoid" id="W3XQ19"/>
<gene>
    <name evidence="5" type="ORF">PFICI_01976</name>
</gene>
<evidence type="ECO:0000259" key="4">
    <source>
        <dbReference type="Pfam" id="PF14420"/>
    </source>
</evidence>
<evidence type="ECO:0000256" key="3">
    <source>
        <dbReference type="PROSITE-ProRule" id="PRU00023"/>
    </source>
</evidence>
<dbReference type="Pfam" id="PF14420">
    <property type="entry name" value="Clr5"/>
    <property type="match status" value="1"/>
</dbReference>
<reference evidence="6" key="1">
    <citation type="journal article" date="2015" name="BMC Genomics">
        <title>Genomic and transcriptomic analysis of the endophytic fungus Pestalotiopsis fici reveals its lifestyle and high potential for synthesis of natural products.</title>
        <authorList>
            <person name="Wang X."/>
            <person name="Zhang X."/>
            <person name="Liu L."/>
            <person name="Xiang M."/>
            <person name="Wang W."/>
            <person name="Sun X."/>
            <person name="Che Y."/>
            <person name="Guo L."/>
            <person name="Liu G."/>
            <person name="Guo L."/>
            <person name="Wang C."/>
            <person name="Yin W.B."/>
            <person name="Stadler M."/>
            <person name="Zhang X."/>
            <person name="Liu X."/>
        </authorList>
    </citation>
    <scope>NUCLEOTIDE SEQUENCE [LARGE SCALE GENOMIC DNA]</scope>
    <source>
        <strain evidence="6">W106-1 / CGMCC3.15140</strain>
    </source>
</reference>
<dbReference type="EMBL" id="KI912109">
    <property type="protein sequence ID" value="ETS88148.1"/>
    <property type="molecule type" value="Genomic_DNA"/>
</dbReference>
<dbReference type="PROSITE" id="PS50297">
    <property type="entry name" value="ANK_REP_REGION"/>
    <property type="match status" value="3"/>
</dbReference>
<feature type="repeat" description="ANK" evidence="3">
    <location>
        <begin position="823"/>
        <end position="857"/>
    </location>
</feature>
<feature type="repeat" description="ANK" evidence="3">
    <location>
        <begin position="656"/>
        <end position="688"/>
    </location>
</feature>
<dbReference type="Gene3D" id="1.25.40.20">
    <property type="entry name" value="Ankyrin repeat-containing domain"/>
    <property type="match status" value="3"/>
</dbReference>
<name>W3XQ19_PESFW</name>
<dbReference type="AlphaFoldDB" id="W3XQ19"/>
<keyword evidence="6" id="KW-1185">Reference proteome</keyword>
<dbReference type="SUPFAM" id="SSF48403">
    <property type="entry name" value="Ankyrin repeat"/>
    <property type="match status" value="2"/>
</dbReference>